<feature type="transmembrane region" description="Helical" evidence="2">
    <location>
        <begin position="352"/>
        <end position="373"/>
    </location>
</feature>
<feature type="transmembrane region" description="Helical" evidence="2">
    <location>
        <begin position="64"/>
        <end position="83"/>
    </location>
</feature>
<organism evidence="3 4">
    <name type="scientific">Paenibacillus artemisiicola</name>
    <dbReference type="NCBI Taxonomy" id="1172618"/>
    <lineage>
        <taxon>Bacteria</taxon>
        <taxon>Bacillati</taxon>
        <taxon>Bacillota</taxon>
        <taxon>Bacilli</taxon>
        <taxon>Bacillales</taxon>
        <taxon>Paenibacillaceae</taxon>
        <taxon>Paenibacillus</taxon>
    </lineage>
</organism>
<accession>A0ABS3WAE3</accession>
<dbReference type="Pfam" id="PF07690">
    <property type="entry name" value="MFS_1"/>
    <property type="match status" value="1"/>
</dbReference>
<evidence type="ECO:0000313" key="3">
    <source>
        <dbReference type="EMBL" id="MBO7745274.1"/>
    </source>
</evidence>
<dbReference type="Proteomes" id="UP000670947">
    <property type="component" value="Unassembled WGS sequence"/>
</dbReference>
<dbReference type="EMBL" id="JAGGDJ010000008">
    <property type="protein sequence ID" value="MBO7745274.1"/>
    <property type="molecule type" value="Genomic_DNA"/>
</dbReference>
<dbReference type="Gene3D" id="1.20.1250.20">
    <property type="entry name" value="MFS general substrate transporter like domains"/>
    <property type="match status" value="2"/>
</dbReference>
<dbReference type="InterPro" id="IPR052528">
    <property type="entry name" value="Sugar_transport-like"/>
</dbReference>
<feature type="transmembrane region" description="Helical" evidence="2">
    <location>
        <begin position="95"/>
        <end position="116"/>
    </location>
</feature>
<keyword evidence="4" id="KW-1185">Reference proteome</keyword>
<evidence type="ECO:0000256" key="1">
    <source>
        <dbReference type="ARBA" id="ARBA00004651"/>
    </source>
</evidence>
<comment type="caution">
    <text evidence="3">The sequence shown here is derived from an EMBL/GenBank/DDBJ whole genome shotgun (WGS) entry which is preliminary data.</text>
</comment>
<feature type="transmembrane region" description="Helical" evidence="2">
    <location>
        <begin position="298"/>
        <end position="316"/>
    </location>
</feature>
<keyword evidence="2" id="KW-0472">Membrane</keyword>
<feature type="transmembrane region" description="Helical" evidence="2">
    <location>
        <begin position="182"/>
        <end position="202"/>
    </location>
</feature>
<dbReference type="PANTHER" id="PTHR23526:SF2">
    <property type="entry name" value="MAJOR FACILITATOR SUPERFAMILY (MFS) PROFILE DOMAIN-CONTAINING PROTEIN"/>
    <property type="match status" value="1"/>
</dbReference>
<keyword evidence="2" id="KW-1133">Transmembrane helix</keyword>
<evidence type="ECO:0000313" key="4">
    <source>
        <dbReference type="Proteomes" id="UP000670947"/>
    </source>
</evidence>
<dbReference type="InterPro" id="IPR036259">
    <property type="entry name" value="MFS_trans_sf"/>
</dbReference>
<evidence type="ECO:0000256" key="2">
    <source>
        <dbReference type="SAM" id="Phobius"/>
    </source>
</evidence>
<feature type="transmembrane region" description="Helical" evidence="2">
    <location>
        <begin position="385"/>
        <end position="407"/>
    </location>
</feature>
<sequence length="448" mass="48413">MLPLPTVCQNGKSAKSWRRSHGILELNHDPREDSRPVTTALKARLESFKLGLGPRAWHNFRIDAGASVLFSFFNVVFNQFYLPMAIQQGASNLQVGIISAAPAVGLLFSPLWAAFIERSDPKPFVVIPNLIARALIVLPAFFGVPLAYVGAALLFQMLMGIQSPGYAALVIRMYPPETRGRLMGNTRVLMGGLMIPVAFLIGRWTDAAGPSGPLLFAAATGVASILVFARVKARKAAPPKLLGAKRFNFREQLQLVKQNREIAVFFLACTFTGFGNILAVPLYNIMQVDRLELSNTQIGIARAVYYVCLLSAYFVTGRVIDKLSAKHTVAFGLAAFSTVPFCYALLGNYGAVLLGSGIQGLGDAIWDIGFLAYMFRLAPGREAIVVGLHFMLFGFRGTAGPLLSTYLADSVPLSYLLVGAGVCGLLGLTAFLAYNRGTLRVRGRSASL</sequence>
<feature type="transmembrane region" description="Helical" evidence="2">
    <location>
        <begin position="136"/>
        <end position="161"/>
    </location>
</feature>
<dbReference type="SUPFAM" id="SSF103473">
    <property type="entry name" value="MFS general substrate transporter"/>
    <property type="match status" value="1"/>
</dbReference>
<comment type="subcellular location">
    <subcellularLocation>
        <location evidence="1">Cell membrane</location>
        <topology evidence="1">Multi-pass membrane protein</topology>
    </subcellularLocation>
</comment>
<name>A0ABS3WAE3_9BACL</name>
<dbReference type="PANTHER" id="PTHR23526">
    <property type="entry name" value="INTEGRAL MEMBRANE TRANSPORT PROTEIN-RELATED"/>
    <property type="match status" value="1"/>
</dbReference>
<protein>
    <submittedName>
        <fullName evidence="3">MFS transporter</fullName>
    </submittedName>
</protein>
<feature type="transmembrane region" description="Helical" evidence="2">
    <location>
        <begin position="262"/>
        <end position="286"/>
    </location>
</feature>
<keyword evidence="2" id="KW-0812">Transmembrane</keyword>
<feature type="transmembrane region" description="Helical" evidence="2">
    <location>
        <begin position="214"/>
        <end position="231"/>
    </location>
</feature>
<dbReference type="InterPro" id="IPR011701">
    <property type="entry name" value="MFS"/>
</dbReference>
<proteinExistence type="predicted"/>
<gene>
    <name evidence="3" type="ORF">I8J29_13770</name>
</gene>
<feature type="transmembrane region" description="Helical" evidence="2">
    <location>
        <begin position="328"/>
        <end position="346"/>
    </location>
</feature>
<feature type="transmembrane region" description="Helical" evidence="2">
    <location>
        <begin position="413"/>
        <end position="434"/>
    </location>
</feature>
<reference evidence="3 4" key="1">
    <citation type="submission" date="2021-03" db="EMBL/GenBank/DDBJ databases">
        <title>Paenibacillus artemisicola MWE-103 whole genome sequence.</title>
        <authorList>
            <person name="Ham Y.J."/>
        </authorList>
    </citation>
    <scope>NUCLEOTIDE SEQUENCE [LARGE SCALE GENOMIC DNA]</scope>
    <source>
        <strain evidence="3 4">MWE-103</strain>
    </source>
</reference>